<evidence type="ECO:0000313" key="1">
    <source>
        <dbReference type="EMBL" id="SNT22097.1"/>
    </source>
</evidence>
<dbReference type="OrthoDB" id="7853084at2"/>
<gene>
    <name evidence="1" type="ORF">SAMN05421757_10845</name>
</gene>
<name>A0A239KUQ8_9RHOB</name>
<dbReference type="RefSeq" id="WP_089234552.1">
    <property type="nucleotide sequence ID" value="NZ_FZOY01000008.1"/>
</dbReference>
<keyword evidence="2" id="KW-1185">Reference proteome</keyword>
<reference evidence="1 2" key="1">
    <citation type="submission" date="2017-06" db="EMBL/GenBank/DDBJ databases">
        <authorList>
            <person name="Kim H.J."/>
            <person name="Triplett B.A."/>
        </authorList>
    </citation>
    <scope>NUCLEOTIDE SEQUENCE [LARGE SCALE GENOMIC DNA]</scope>
    <source>
        <strain evidence="1 2">DSM 29339</strain>
    </source>
</reference>
<proteinExistence type="predicted"/>
<dbReference type="EMBL" id="FZOY01000008">
    <property type="protein sequence ID" value="SNT22097.1"/>
    <property type="molecule type" value="Genomic_DNA"/>
</dbReference>
<protein>
    <submittedName>
        <fullName evidence="1">Uncharacterized protein</fullName>
    </submittedName>
</protein>
<organism evidence="1 2">
    <name type="scientific">Tropicimonas sediminicola</name>
    <dbReference type="NCBI Taxonomy" id="1031541"/>
    <lineage>
        <taxon>Bacteria</taxon>
        <taxon>Pseudomonadati</taxon>
        <taxon>Pseudomonadota</taxon>
        <taxon>Alphaproteobacteria</taxon>
        <taxon>Rhodobacterales</taxon>
        <taxon>Roseobacteraceae</taxon>
        <taxon>Tropicimonas</taxon>
    </lineage>
</organism>
<sequence>MQAPNPPLLGFRALQAIMDLRAAAGRQPQAAIRGIVAHLPPSDSERGADARALSRVILRQGCRLETADDLPLRDALLLTATQPERDLRAFACATAVLLADRLQDGLGHDDLGSYWDAFRTVYFAMEPADRAAIVQGFLAGSAIGRVRCADLPPPEMRVTLGLDALRRDLIGLSRTEATALAEAVERTLPGNGAEPALRHLHALLAGISVEPLTGDSPLFPPLLALASYSETPLLAAATALLLSEALMTGDDEGWFGITLWSEMAPVWLALPETEGRAILGGLRHLYETDPHWVPMPQIHASPENAGRLPLLPVLDASYQPRRPDGAGRRPRL</sequence>
<dbReference type="Proteomes" id="UP000198426">
    <property type="component" value="Unassembled WGS sequence"/>
</dbReference>
<evidence type="ECO:0000313" key="2">
    <source>
        <dbReference type="Proteomes" id="UP000198426"/>
    </source>
</evidence>
<accession>A0A239KUQ8</accession>
<dbReference type="AlphaFoldDB" id="A0A239KUQ8"/>